<keyword evidence="1" id="KW-0479">Metal-binding</keyword>
<dbReference type="GO" id="GO:0046872">
    <property type="term" value="F:metal ion binding"/>
    <property type="evidence" value="ECO:0007669"/>
    <property type="project" value="UniProtKB-KW"/>
</dbReference>
<dbReference type="PANTHER" id="PTHR34448:SF1">
    <property type="entry name" value="BLL6088 PROTEIN"/>
    <property type="match status" value="1"/>
</dbReference>
<dbReference type="InterPro" id="IPR058739">
    <property type="entry name" value="NicX"/>
</dbReference>
<dbReference type="SUPFAM" id="SSF144052">
    <property type="entry name" value="Thermophilic metalloprotease-like"/>
    <property type="match status" value="1"/>
</dbReference>
<dbReference type="AlphaFoldDB" id="A0AAE3JIH8"/>
<dbReference type="RefSeq" id="WP_230754441.1">
    <property type="nucleotide sequence ID" value="NZ_JAINWA010000001.1"/>
</dbReference>
<dbReference type="GO" id="GO:0006508">
    <property type="term" value="P:proteolysis"/>
    <property type="evidence" value="ECO:0007669"/>
    <property type="project" value="InterPro"/>
</dbReference>
<dbReference type="Proteomes" id="UP001198163">
    <property type="component" value="Unassembled WGS sequence"/>
</dbReference>
<keyword evidence="2" id="KW-0378">Hydrolase</keyword>
<sequence>MPTKQKIGQAARIIVKDVLALKKGEQFLIITNPDGDVAAISRALYDAALAEGAEATIVFQPEKTQLDYANRAALAAFNANPAACASVSANKMGKDSLGMEKPWTAANGRKIDHIFHYQMDELKTLRAIWTPGITIDMFRRTAGIDYPLLQRRCRAICRAMENALSIRVTAPGGTDIVVPVEGRTPMSDDGDFAEGGSGGNIPAGEVFISPLPGKSEGVIVFDGSLSLTDKDIISKKPVTVVFENGYITSISGGREAELLQKSLEAGEQKAKEFAAAGKLTAEEGESYARNARGLGELGIGLNPAARIKGNMLEDEKAFHTCHFAIGSNYDNDAEAMIHLDCLVRNPTIEVTKLDGSKVVIERQGILEPQFENPVDN</sequence>
<dbReference type="Pfam" id="PF26233">
    <property type="entry name" value="NicX"/>
    <property type="match status" value="1"/>
</dbReference>
<dbReference type="InterPro" id="IPR052170">
    <property type="entry name" value="M29_Exopeptidase"/>
</dbReference>
<name>A0AAE3JIH8_9SPIR</name>
<dbReference type="PANTHER" id="PTHR34448">
    <property type="entry name" value="AMINOPEPTIDASE"/>
    <property type="match status" value="1"/>
</dbReference>
<keyword evidence="2" id="KW-0645">Protease</keyword>
<accession>A0AAE3JIH8</accession>
<dbReference type="GO" id="GO:0004177">
    <property type="term" value="F:aminopeptidase activity"/>
    <property type="evidence" value="ECO:0007669"/>
    <property type="project" value="UniProtKB-KW"/>
</dbReference>
<reference evidence="2" key="1">
    <citation type="submission" date="2021-08" db="EMBL/GenBank/DDBJ databases">
        <title>Comparative analyses of Brucepasteria parasyntrophica and Teretinema zuelzerae.</title>
        <authorList>
            <person name="Song Y."/>
            <person name="Brune A."/>
        </authorList>
    </citation>
    <scope>NUCLEOTIDE SEQUENCE</scope>
    <source>
        <strain evidence="2">DSM 1903</strain>
    </source>
</reference>
<evidence type="ECO:0000313" key="2">
    <source>
        <dbReference type="EMBL" id="MCD1654313.1"/>
    </source>
</evidence>
<dbReference type="EMBL" id="JAINWA010000001">
    <property type="protein sequence ID" value="MCD1654313.1"/>
    <property type="molecule type" value="Genomic_DNA"/>
</dbReference>
<evidence type="ECO:0000313" key="3">
    <source>
        <dbReference type="Proteomes" id="UP001198163"/>
    </source>
</evidence>
<protein>
    <submittedName>
        <fullName evidence="2">Aminopeptidase</fullName>
        <ecNumber evidence="2">3.4.11.-</ecNumber>
    </submittedName>
</protein>
<organism evidence="2 3">
    <name type="scientific">Teretinema zuelzerae</name>
    <dbReference type="NCBI Taxonomy" id="156"/>
    <lineage>
        <taxon>Bacteria</taxon>
        <taxon>Pseudomonadati</taxon>
        <taxon>Spirochaetota</taxon>
        <taxon>Spirochaetia</taxon>
        <taxon>Spirochaetales</taxon>
        <taxon>Treponemataceae</taxon>
        <taxon>Teretinema</taxon>
    </lineage>
</organism>
<gene>
    <name evidence="2" type="ORF">K7J14_06295</name>
</gene>
<dbReference type="EC" id="3.4.11.-" evidence="2"/>
<proteinExistence type="predicted"/>
<keyword evidence="3" id="KW-1185">Reference proteome</keyword>
<keyword evidence="2" id="KW-0031">Aminopeptidase</keyword>
<comment type="caution">
    <text evidence="2">The sequence shown here is derived from an EMBL/GenBank/DDBJ whole genome shotgun (WGS) entry which is preliminary data.</text>
</comment>
<evidence type="ECO:0000256" key="1">
    <source>
        <dbReference type="ARBA" id="ARBA00022723"/>
    </source>
</evidence>